<reference evidence="1 2" key="1">
    <citation type="submission" date="2020-08" db="EMBL/GenBank/DDBJ databases">
        <title>A Genomic Blueprint of the Chicken Gut Microbiome.</title>
        <authorList>
            <person name="Gilroy R."/>
            <person name="Ravi A."/>
            <person name="Getino M."/>
            <person name="Pursley I."/>
            <person name="Horton D.L."/>
            <person name="Alikhan N.-F."/>
            <person name="Baker D."/>
            <person name="Gharbi K."/>
            <person name="Hall N."/>
            <person name="Watson M."/>
            <person name="Adriaenssens E.M."/>
            <person name="Foster-Nyarko E."/>
            <person name="Jarju S."/>
            <person name="Secka A."/>
            <person name="Antonio M."/>
            <person name="Oren A."/>
            <person name="Chaudhuri R."/>
            <person name="La Ragione R.M."/>
            <person name="Hildebrand F."/>
            <person name="Pallen M.J."/>
        </authorList>
    </citation>
    <scope>NUCLEOTIDE SEQUENCE [LARGE SCALE GENOMIC DNA]</scope>
    <source>
        <strain evidence="1 2">Sa1CVA4</strain>
    </source>
</reference>
<dbReference type="RefSeq" id="WP_251832262.1">
    <property type="nucleotide sequence ID" value="NZ_JACSPS010000001.1"/>
</dbReference>
<dbReference type="Pfam" id="PF11751">
    <property type="entry name" value="PorP_SprF"/>
    <property type="match status" value="1"/>
</dbReference>
<dbReference type="InterPro" id="IPR019861">
    <property type="entry name" value="PorP/SprF_Bacteroidetes"/>
</dbReference>
<accession>A0ABR8WJW7</accession>
<sequence length="316" mass="35070">MRKFGALFFIFICINFFKSQETLPFYQQYLMDGDFLFNPAQYGKTDDVVLNLNYQKQFASFDQSPNVQSIGLHANVFDRVGAGLSFFRDQNGPVSSNGITGGASYFIPIDDDGERKSQFSFGTSVSLYNMNIDLAMLNPQDPGDYTLSEDNNSIFLAYANLGMAATYRGLFGSVSVNDIAITNDIPIVNGIEPEPTKYIFTLGYDYYLAEGFALSPSVMMNLNTNSARIMDFNLMATVGDEDTTFSGGASFRTAKNKFGSQNLGFSPVIRAKVNNFTFGATYNFGLSDVQQYAGSSFMLSVGYNLENFINQRGFRY</sequence>
<keyword evidence="2" id="KW-1185">Reference proteome</keyword>
<organism evidence="1 2">
    <name type="scientific">Kaistella pullorum</name>
    <dbReference type="NCBI Taxonomy" id="2763074"/>
    <lineage>
        <taxon>Bacteria</taxon>
        <taxon>Pseudomonadati</taxon>
        <taxon>Bacteroidota</taxon>
        <taxon>Flavobacteriia</taxon>
        <taxon>Flavobacteriales</taxon>
        <taxon>Weeksellaceae</taxon>
        <taxon>Chryseobacterium group</taxon>
        <taxon>Kaistella</taxon>
    </lineage>
</organism>
<evidence type="ECO:0000313" key="1">
    <source>
        <dbReference type="EMBL" id="MBD8017051.1"/>
    </source>
</evidence>
<dbReference type="NCBIfam" id="TIGR03519">
    <property type="entry name" value="T9SS_PorP_fam"/>
    <property type="match status" value="1"/>
</dbReference>
<protein>
    <submittedName>
        <fullName evidence="1">Type IX secretion system membrane protein PorP/SprF</fullName>
    </submittedName>
</protein>
<comment type="caution">
    <text evidence="1">The sequence shown here is derived from an EMBL/GenBank/DDBJ whole genome shotgun (WGS) entry which is preliminary data.</text>
</comment>
<proteinExistence type="predicted"/>
<evidence type="ECO:0000313" key="2">
    <source>
        <dbReference type="Proteomes" id="UP000626242"/>
    </source>
</evidence>
<name>A0ABR8WJW7_9FLAO</name>
<dbReference type="Proteomes" id="UP000626242">
    <property type="component" value="Unassembled WGS sequence"/>
</dbReference>
<dbReference type="EMBL" id="JACSPS010000001">
    <property type="protein sequence ID" value="MBD8017051.1"/>
    <property type="molecule type" value="Genomic_DNA"/>
</dbReference>
<gene>
    <name evidence="1" type="ORF">H9628_01030</name>
</gene>